<dbReference type="Gramene" id="OB07G13080.1">
    <property type="protein sequence ID" value="OB07G13080.1"/>
    <property type="gene ID" value="OB07G13080"/>
</dbReference>
<reference evidence="1" key="1">
    <citation type="journal article" date="2013" name="Nat. Commun.">
        <title>Whole-genome sequencing of Oryza brachyantha reveals mechanisms underlying Oryza genome evolution.</title>
        <authorList>
            <person name="Chen J."/>
            <person name="Huang Q."/>
            <person name="Gao D."/>
            <person name="Wang J."/>
            <person name="Lang Y."/>
            <person name="Liu T."/>
            <person name="Li B."/>
            <person name="Bai Z."/>
            <person name="Luis Goicoechea J."/>
            <person name="Liang C."/>
            <person name="Chen C."/>
            <person name="Zhang W."/>
            <person name="Sun S."/>
            <person name="Liao Y."/>
            <person name="Zhang X."/>
            <person name="Yang L."/>
            <person name="Song C."/>
            <person name="Wang M."/>
            <person name="Shi J."/>
            <person name="Liu G."/>
            <person name="Liu J."/>
            <person name="Zhou H."/>
            <person name="Zhou W."/>
            <person name="Yu Q."/>
            <person name="An N."/>
            <person name="Chen Y."/>
            <person name="Cai Q."/>
            <person name="Wang B."/>
            <person name="Liu B."/>
            <person name="Min J."/>
            <person name="Huang Y."/>
            <person name="Wu H."/>
            <person name="Li Z."/>
            <person name="Zhang Y."/>
            <person name="Yin Y."/>
            <person name="Song W."/>
            <person name="Jiang J."/>
            <person name="Jackson S.A."/>
            <person name="Wing R.A."/>
            <person name="Wang J."/>
            <person name="Chen M."/>
        </authorList>
    </citation>
    <scope>NUCLEOTIDE SEQUENCE [LARGE SCALE GENOMIC DNA]</scope>
    <source>
        <strain evidence="1">cv. IRGC 101232</strain>
    </source>
</reference>
<organism evidence="1">
    <name type="scientific">Oryza brachyantha</name>
    <name type="common">malo sina</name>
    <dbReference type="NCBI Taxonomy" id="4533"/>
    <lineage>
        <taxon>Eukaryota</taxon>
        <taxon>Viridiplantae</taxon>
        <taxon>Streptophyta</taxon>
        <taxon>Embryophyta</taxon>
        <taxon>Tracheophyta</taxon>
        <taxon>Spermatophyta</taxon>
        <taxon>Magnoliopsida</taxon>
        <taxon>Liliopsida</taxon>
        <taxon>Poales</taxon>
        <taxon>Poaceae</taxon>
        <taxon>BOP clade</taxon>
        <taxon>Oryzoideae</taxon>
        <taxon>Oryzeae</taxon>
        <taxon>Oryzinae</taxon>
        <taxon>Oryza</taxon>
    </lineage>
</organism>
<name>J3MIS6_ORYBR</name>
<evidence type="ECO:0000313" key="1">
    <source>
        <dbReference type="EnsemblPlants" id="OB07G13080.1"/>
    </source>
</evidence>
<keyword evidence="2" id="KW-1185">Reference proteome</keyword>
<dbReference type="Proteomes" id="UP000006038">
    <property type="component" value="Chromosome 7"/>
</dbReference>
<dbReference type="EnsemblPlants" id="OB07G13080.1">
    <property type="protein sequence ID" value="OB07G13080.1"/>
    <property type="gene ID" value="OB07G13080"/>
</dbReference>
<protein>
    <submittedName>
        <fullName evidence="1">Uncharacterized protein</fullName>
    </submittedName>
</protein>
<dbReference type="InterPro" id="IPR021495">
    <property type="entry name" value="CRR42-like"/>
</dbReference>
<dbReference type="HOGENOM" id="CLU_158887_1_1_1"/>
<dbReference type="OMA" id="HFMPLEV"/>
<dbReference type="Pfam" id="PF11347">
    <property type="entry name" value="CRR42-like"/>
    <property type="match status" value="1"/>
</dbReference>
<dbReference type="AlphaFoldDB" id="J3MIS6"/>
<dbReference type="STRING" id="4533.J3MIS6"/>
<evidence type="ECO:0000313" key="2">
    <source>
        <dbReference type="Proteomes" id="UP000006038"/>
    </source>
</evidence>
<dbReference type="GO" id="GO:0010258">
    <property type="term" value="P:NADH dehydrogenase complex (plastoquinone) assembly"/>
    <property type="evidence" value="ECO:0007669"/>
    <property type="project" value="InterPro"/>
</dbReference>
<sequence>MNTMIAISLAPSPAPAAAAVSSYFYASPVASSVRRRGVAVRCAPDGGSNGVGAGKGKLMVVSPVVIVEAPVMLKTAASVPSLRHNDGQTVRSRPATGGS</sequence>
<accession>J3MIS6</accession>
<reference evidence="1" key="2">
    <citation type="submission" date="2013-04" db="UniProtKB">
        <authorList>
            <consortium name="EnsemblPlants"/>
        </authorList>
    </citation>
    <scope>IDENTIFICATION</scope>
</reference>
<dbReference type="PANTHER" id="PTHR36799:SF2">
    <property type="entry name" value="PROTEIN CHLORORESPIRATORY REDUCTION 42, CHLOROPLASTIC"/>
    <property type="match status" value="1"/>
</dbReference>
<proteinExistence type="predicted"/>
<dbReference type="PANTHER" id="PTHR36799">
    <property type="match status" value="1"/>
</dbReference>